<dbReference type="InterPro" id="IPR001031">
    <property type="entry name" value="Thioesterase"/>
</dbReference>
<dbReference type="InterPro" id="IPR029058">
    <property type="entry name" value="AB_hydrolase_fold"/>
</dbReference>
<evidence type="ECO:0000259" key="2">
    <source>
        <dbReference type="Pfam" id="PF00975"/>
    </source>
</evidence>
<name>A0A4R6K2X4_9ACTN</name>
<evidence type="ECO:0000313" key="4">
    <source>
        <dbReference type="Proteomes" id="UP000294901"/>
    </source>
</evidence>
<evidence type="ECO:0000313" key="3">
    <source>
        <dbReference type="EMBL" id="TDO42026.1"/>
    </source>
</evidence>
<feature type="domain" description="Thioesterase" evidence="2">
    <location>
        <begin position="24"/>
        <end position="241"/>
    </location>
</feature>
<dbReference type="Gene3D" id="3.40.50.1820">
    <property type="entry name" value="alpha/beta hydrolase"/>
    <property type="match status" value="1"/>
</dbReference>
<dbReference type="AlphaFoldDB" id="A0A4R6K2X4"/>
<organism evidence="3 4">
    <name type="scientific">Paractinoplanes brasiliensis</name>
    <dbReference type="NCBI Taxonomy" id="52695"/>
    <lineage>
        <taxon>Bacteria</taxon>
        <taxon>Bacillati</taxon>
        <taxon>Actinomycetota</taxon>
        <taxon>Actinomycetes</taxon>
        <taxon>Micromonosporales</taxon>
        <taxon>Micromonosporaceae</taxon>
        <taxon>Paractinoplanes</taxon>
    </lineage>
</organism>
<dbReference type="Proteomes" id="UP000294901">
    <property type="component" value="Unassembled WGS sequence"/>
</dbReference>
<comment type="caution">
    <text evidence="3">The sequence shown here is derived from an EMBL/GenBank/DDBJ whole genome shotgun (WGS) entry which is preliminary data.</text>
</comment>
<keyword evidence="4" id="KW-1185">Reference proteome</keyword>
<sequence length="260" mass="27391">MTDRVALRLAGGHLVMERPEAPVRLLIFHHAAGSAMSFSGLARSLSRLSEPVLIELPGRGNRAREPHAKSFADAVSGLLPAVLSLIDRPVVVLGHSLGALIAHSVLHEMTAEHRRRVRAVVVSAAKAPATAAALATFPDGPFQARTRESLLADLDRFGGIPAGLLADPEVRDHAVTLLGHDLHLADTYRQPPAGGGAVPYQFWFGSGDTSLSREEGARWAAGVGRPVPVQEFEGGHFYLQAGPAAGVALDTLIETEGSIG</sequence>
<dbReference type="GO" id="GO:0008610">
    <property type="term" value="P:lipid biosynthetic process"/>
    <property type="evidence" value="ECO:0007669"/>
    <property type="project" value="TreeGrafter"/>
</dbReference>
<dbReference type="SUPFAM" id="SSF53474">
    <property type="entry name" value="alpha/beta-Hydrolases"/>
    <property type="match status" value="1"/>
</dbReference>
<proteinExistence type="inferred from homology"/>
<dbReference type="Pfam" id="PF00975">
    <property type="entry name" value="Thioesterase"/>
    <property type="match status" value="1"/>
</dbReference>
<gene>
    <name evidence="3" type="ORF">C8E87_5788</name>
</gene>
<dbReference type="OrthoDB" id="8480037at2"/>
<reference evidence="3 4" key="1">
    <citation type="submission" date="2019-03" db="EMBL/GenBank/DDBJ databases">
        <title>Sequencing the genomes of 1000 actinobacteria strains.</title>
        <authorList>
            <person name="Klenk H.-P."/>
        </authorList>
    </citation>
    <scope>NUCLEOTIDE SEQUENCE [LARGE SCALE GENOMIC DNA]</scope>
    <source>
        <strain evidence="3 4">DSM 43805</strain>
    </source>
</reference>
<protein>
    <submittedName>
        <fullName evidence="3">Surfactin synthase thioesterase subunit</fullName>
    </submittedName>
</protein>
<dbReference type="EMBL" id="SNWR01000001">
    <property type="protein sequence ID" value="TDO42026.1"/>
    <property type="molecule type" value="Genomic_DNA"/>
</dbReference>
<comment type="similarity">
    <text evidence="1">Belongs to the thioesterase family.</text>
</comment>
<dbReference type="PANTHER" id="PTHR11487">
    <property type="entry name" value="THIOESTERASE"/>
    <property type="match status" value="1"/>
</dbReference>
<accession>A0A4R6K2X4</accession>
<dbReference type="PANTHER" id="PTHR11487:SF0">
    <property type="entry name" value="S-ACYL FATTY ACID SYNTHASE THIOESTERASE, MEDIUM CHAIN"/>
    <property type="match status" value="1"/>
</dbReference>
<dbReference type="RefSeq" id="WP_133875968.1">
    <property type="nucleotide sequence ID" value="NZ_BOMD01000113.1"/>
</dbReference>
<evidence type="ECO:0000256" key="1">
    <source>
        <dbReference type="ARBA" id="ARBA00007169"/>
    </source>
</evidence>
<dbReference type="InterPro" id="IPR012223">
    <property type="entry name" value="TEII"/>
</dbReference>